<organism evidence="5 6">
    <name type="scientific">Vanilla planifolia</name>
    <name type="common">Vanilla</name>
    <dbReference type="NCBI Taxonomy" id="51239"/>
    <lineage>
        <taxon>Eukaryota</taxon>
        <taxon>Viridiplantae</taxon>
        <taxon>Streptophyta</taxon>
        <taxon>Embryophyta</taxon>
        <taxon>Tracheophyta</taxon>
        <taxon>Spermatophyta</taxon>
        <taxon>Magnoliopsida</taxon>
        <taxon>Liliopsida</taxon>
        <taxon>Asparagales</taxon>
        <taxon>Orchidaceae</taxon>
        <taxon>Vanilloideae</taxon>
        <taxon>Vanilleae</taxon>
        <taxon>Vanilla</taxon>
    </lineage>
</organism>
<dbReference type="Proteomes" id="UP000636800">
    <property type="component" value="Unassembled WGS sequence"/>
</dbReference>
<comment type="caution">
    <text evidence="5">The sequence shown here is derived from an EMBL/GenBank/DDBJ whole genome shotgun (WGS) entry which is preliminary data.</text>
</comment>
<dbReference type="GO" id="GO:0006006">
    <property type="term" value="P:glucose metabolic process"/>
    <property type="evidence" value="ECO:0007669"/>
    <property type="project" value="UniProtKB-KW"/>
</dbReference>
<evidence type="ECO:0000256" key="1">
    <source>
        <dbReference type="ARBA" id="ARBA00022526"/>
    </source>
</evidence>
<dbReference type="PANTHER" id="PTHR23429">
    <property type="entry name" value="GLUCOSE-6-PHOSPHATE 1-DEHYDROGENASE G6PD"/>
    <property type="match status" value="1"/>
</dbReference>
<proteinExistence type="predicted"/>
<dbReference type="Gene3D" id="3.40.50.720">
    <property type="entry name" value="NAD(P)-binding Rossmann-like Domain"/>
    <property type="match status" value="1"/>
</dbReference>
<dbReference type="GO" id="GO:0004345">
    <property type="term" value="F:glucose-6-phosphate dehydrogenase activity"/>
    <property type="evidence" value="ECO:0007669"/>
    <property type="project" value="TreeGrafter"/>
</dbReference>
<gene>
    <name evidence="5" type="ORF">HPP92_028757</name>
</gene>
<name>A0A835P6V2_VANPL</name>
<keyword evidence="2" id="KW-0521">NADP</keyword>
<reference evidence="5 6" key="1">
    <citation type="journal article" date="2020" name="Nat. Food">
        <title>A phased Vanilla planifolia genome enables genetic improvement of flavour and production.</title>
        <authorList>
            <person name="Hasing T."/>
            <person name="Tang H."/>
            <person name="Brym M."/>
            <person name="Khazi F."/>
            <person name="Huang T."/>
            <person name="Chambers A.H."/>
        </authorList>
    </citation>
    <scope>NUCLEOTIDE SEQUENCE [LARGE SCALE GENOMIC DNA]</scope>
    <source>
        <tissue evidence="5">Leaf</tissue>
    </source>
</reference>
<keyword evidence="6" id="KW-1185">Reference proteome</keyword>
<evidence type="ECO:0000256" key="2">
    <source>
        <dbReference type="ARBA" id="ARBA00022857"/>
    </source>
</evidence>
<evidence type="ECO:0000259" key="4">
    <source>
        <dbReference type="Pfam" id="PF00479"/>
    </source>
</evidence>
<feature type="domain" description="Glucose-6-phosphate dehydrogenase NAD-binding" evidence="4">
    <location>
        <begin position="107"/>
        <end position="203"/>
    </location>
</feature>
<dbReference type="GO" id="GO:0050661">
    <property type="term" value="F:NADP binding"/>
    <property type="evidence" value="ECO:0007669"/>
    <property type="project" value="InterPro"/>
</dbReference>
<dbReference type="SUPFAM" id="SSF51735">
    <property type="entry name" value="NAD(P)-binding Rossmann-fold domains"/>
    <property type="match status" value="1"/>
</dbReference>
<dbReference type="InterPro" id="IPR022674">
    <property type="entry name" value="G6P_DH_NAD-bd"/>
</dbReference>
<dbReference type="Pfam" id="PF00479">
    <property type="entry name" value="G6PD_N"/>
    <property type="match status" value="1"/>
</dbReference>
<evidence type="ECO:0000256" key="3">
    <source>
        <dbReference type="ARBA" id="ARBA00023277"/>
    </source>
</evidence>
<protein>
    <recommendedName>
        <fullName evidence="4">Glucose-6-phosphate dehydrogenase NAD-binding domain-containing protein</fullName>
    </recommendedName>
</protein>
<dbReference type="InterPro" id="IPR036291">
    <property type="entry name" value="NAD(P)-bd_dom_sf"/>
</dbReference>
<dbReference type="AlphaFoldDB" id="A0A835P6V2"/>
<sequence>MHLFSVCRSFLASVNNSNCRDSFSSLSCCCKSPSSSEALFNERVWSGSSTRRHWNLESSLEESISMTYRKDVLLDGVENGAAPFTLTSESQEITGISGGTEYTVSIIIVGASGDLARKKIFPALFALFYEECLPKHFTVFGFARSKMTDAELRTMIGRTLTCRIDKSENCSEKMDQFLERCFYYSGQYNSEDDFTNLDEKLKRA</sequence>
<evidence type="ECO:0000313" key="6">
    <source>
        <dbReference type="Proteomes" id="UP000636800"/>
    </source>
</evidence>
<keyword evidence="3" id="KW-0119">Carbohydrate metabolism</keyword>
<dbReference type="GO" id="GO:0009051">
    <property type="term" value="P:pentose-phosphate shunt, oxidative branch"/>
    <property type="evidence" value="ECO:0007669"/>
    <property type="project" value="TreeGrafter"/>
</dbReference>
<dbReference type="EMBL" id="JADCNL010000565">
    <property type="protein sequence ID" value="KAG0446596.1"/>
    <property type="molecule type" value="Genomic_DNA"/>
</dbReference>
<dbReference type="PANTHER" id="PTHR23429:SF11">
    <property type="entry name" value="GLUCOSE-6-PHOSPHATE 1-DEHYDROGENASE 2, CHLOROPLASTIC"/>
    <property type="match status" value="1"/>
</dbReference>
<evidence type="ECO:0000313" key="5">
    <source>
        <dbReference type="EMBL" id="KAG0446596.1"/>
    </source>
</evidence>
<keyword evidence="1" id="KW-0313">Glucose metabolism</keyword>
<dbReference type="GO" id="GO:0009570">
    <property type="term" value="C:chloroplast stroma"/>
    <property type="evidence" value="ECO:0007669"/>
    <property type="project" value="TreeGrafter"/>
</dbReference>
<accession>A0A835P6V2</accession>
<dbReference type="InterPro" id="IPR001282">
    <property type="entry name" value="G6P_DH"/>
</dbReference>